<organism evidence="9 10">
    <name type="scientific">Peptostreptococcus stomatis DSM 17678</name>
    <dbReference type="NCBI Taxonomy" id="596315"/>
    <lineage>
        <taxon>Bacteria</taxon>
        <taxon>Bacillati</taxon>
        <taxon>Bacillota</taxon>
        <taxon>Clostridia</taxon>
        <taxon>Peptostreptococcales</taxon>
        <taxon>Peptostreptococcaceae</taxon>
        <taxon>Peptostreptococcus</taxon>
    </lineage>
</organism>
<sequence>MKIDWNRKYTTIAVYAIIVVVFGISFYLSVMQFSKLSELTSTFIDILKPFIVGFSLAYLLNFIMEFVEGKIVLNLMPKGGKRLVRYLSMIITYILVTLFVFLFFKFIFPQVAESVVKLVTDFPHIVNKIYNYIDKFISHINLPEPTRMAVNQKVNEIGKSAIDFATNLVPFFANFFLNIVKSVWNLVLGIIISIYILADKEGFFRLCRKFIFAIFTKDTSDNILKVTRLSNDIFGKFIIGKIIDSVIIAIITFIILSIVKMPYVILLTFIIGITNVIPFFGPFIGAIPSVLLVLIVDPIKALWLIVIIFIIQQLDGNVIGPKILGDSIGISSFWILFSLLVAGKFFGIIGMVIGVPLFAVIYTIVAETINDRLKTKGLTDSANGKK</sequence>
<evidence type="ECO:0000313" key="10">
    <source>
        <dbReference type="Proteomes" id="UP000003244"/>
    </source>
</evidence>
<evidence type="ECO:0000256" key="3">
    <source>
        <dbReference type="ARBA" id="ARBA00022448"/>
    </source>
</evidence>
<dbReference type="GO" id="GO:0005886">
    <property type="term" value="C:plasma membrane"/>
    <property type="evidence" value="ECO:0007669"/>
    <property type="project" value="UniProtKB-SubCell"/>
</dbReference>
<keyword evidence="10" id="KW-1185">Reference proteome</keyword>
<feature type="transmembrane region" description="Helical" evidence="8">
    <location>
        <begin position="246"/>
        <end position="271"/>
    </location>
</feature>
<feature type="transmembrane region" description="Helical" evidence="8">
    <location>
        <begin position="87"/>
        <end position="108"/>
    </location>
</feature>
<reference evidence="9 10" key="1">
    <citation type="submission" date="2010-08" db="EMBL/GenBank/DDBJ databases">
        <authorList>
            <person name="Harkins D.M."/>
            <person name="Madupu R."/>
            <person name="Durkin A.S."/>
            <person name="Torralba M."/>
            <person name="Methe B."/>
            <person name="Sutton G.G."/>
            <person name="Nelson K.E."/>
        </authorList>
    </citation>
    <scope>NUCLEOTIDE SEQUENCE [LARGE SCALE GENOMIC DNA]</scope>
    <source>
        <strain evidence="9 10">DSM 17678</strain>
    </source>
</reference>
<dbReference type="Proteomes" id="UP000003244">
    <property type="component" value="Unassembled WGS sequence"/>
</dbReference>
<evidence type="ECO:0008006" key="11">
    <source>
        <dbReference type="Google" id="ProtNLM"/>
    </source>
</evidence>
<feature type="transmembrane region" description="Helical" evidence="8">
    <location>
        <begin position="50"/>
        <end position="67"/>
    </location>
</feature>
<keyword evidence="5 8" id="KW-0812">Transmembrane</keyword>
<dbReference type="RefSeq" id="WP_007788155.1">
    <property type="nucleotide sequence ID" value="NZ_ADGQ01000004.1"/>
</dbReference>
<dbReference type="PANTHER" id="PTHR21716">
    <property type="entry name" value="TRANSMEMBRANE PROTEIN"/>
    <property type="match status" value="1"/>
</dbReference>
<dbReference type="EMBL" id="ADGQ01000004">
    <property type="protein sequence ID" value="EFM65390.1"/>
    <property type="molecule type" value="Genomic_DNA"/>
</dbReference>
<gene>
    <name evidence="9" type="ORF">HMPREF0634_0411</name>
</gene>
<protein>
    <recommendedName>
        <fullName evidence="11">ATP synthase F0, A subunit</fullName>
    </recommendedName>
</protein>
<dbReference type="InterPro" id="IPR002549">
    <property type="entry name" value="AI-2E-like"/>
</dbReference>
<evidence type="ECO:0000256" key="6">
    <source>
        <dbReference type="ARBA" id="ARBA00022989"/>
    </source>
</evidence>
<dbReference type="STRING" id="596315.HMPREF0634_0411"/>
<feature type="transmembrane region" description="Helical" evidence="8">
    <location>
        <begin position="283"/>
        <end position="311"/>
    </location>
</feature>
<keyword evidence="7 8" id="KW-0472">Membrane</keyword>
<proteinExistence type="inferred from homology"/>
<evidence type="ECO:0000256" key="8">
    <source>
        <dbReference type="SAM" id="Phobius"/>
    </source>
</evidence>
<feature type="transmembrane region" description="Helical" evidence="8">
    <location>
        <begin position="175"/>
        <end position="198"/>
    </location>
</feature>
<evidence type="ECO:0000256" key="1">
    <source>
        <dbReference type="ARBA" id="ARBA00004651"/>
    </source>
</evidence>
<evidence type="ECO:0000256" key="4">
    <source>
        <dbReference type="ARBA" id="ARBA00022475"/>
    </source>
</evidence>
<comment type="similarity">
    <text evidence="2">Belongs to the autoinducer-2 exporter (AI-2E) (TC 2.A.86) family.</text>
</comment>
<accession>E0E159</accession>
<evidence type="ECO:0000256" key="2">
    <source>
        <dbReference type="ARBA" id="ARBA00009773"/>
    </source>
</evidence>
<keyword evidence="6 8" id="KW-1133">Transmembrane helix</keyword>
<dbReference type="GO" id="GO:0055085">
    <property type="term" value="P:transmembrane transport"/>
    <property type="evidence" value="ECO:0007669"/>
    <property type="project" value="TreeGrafter"/>
</dbReference>
<dbReference type="Pfam" id="PF01594">
    <property type="entry name" value="AI-2E_transport"/>
    <property type="match status" value="1"/>
</dbReference>
<keyword evidence="4" id="KW-1003">Cell membrane</keyword>
<dbReference type="GeneID" id="84799897"/>
<evidence type="ECO:0000313" key="9">
    <source>
        <dbReference type="EMBL" id="EFM65390.1"/>
    </source>
</evidence>
<dbReference type="PANTHER" id="PTHR21716:SF53">
    <property type="entry name" value="PERMEASE PERM-RELATED"/>
    <property type="match status" value="1"/>
</dbReference>
<feature type="transmembrane region" description="Helical" evidence="8">
    <location>
        <begin position="12"/>
        <end position="30"/>
    </location>
</feature>
<name>E0E159_9FIRM</name>
<keyword evidence="3" id="KW-0813">Transport</keyword>
<comment type="subcellular location">
    <subcellularLocation>
        <location evidence="1">Cell membrane</location>
        <topology evidence="1">Multi-pass membrane protein</topology>
    </subcellularLocation>
</comment>
<dbReference type="AlphaFoldDB" id="E0E159"/>
<dbReference type="OrthoDB" id="9793390at2"/>
<evidence type="ECO:0000256" key="7">
    <source>
        <dbReference type="ARBA" id="ARBA00023136"/>
    </source>
</evidence>
<feature type="transmembrane region" description="Helical" evidence="8">
    <location>
        <begin position="348"/>
        <end position="366"/>
    </location>
</feature>
<dbReference type="eggNOG" id="COG0628">
    <property type="taxonomic scope" value="Bacteria"/>
</dbReference>
<evidence type="ECO:0000256" key="5">
    <source>
        <dbReference type="ARBA" id="ARBA00022692"/>
    </source>
</evidence>
<comment type="caution">
    <text evidence="9">The sequence shown here is derived from an EMBL/GenBank/DDBJ whole genome shotgun (WGS) entry which is preliminary data.</text>
</comment>